<reference evidence="3" key="1">
    <citation type="submission" date="2023-06" db="EMBL/GenBank/DDBJ databases">
        <title>Genome-scale phylogeny and comparative genomics of the fungal order Sordariales.</title>
        <authorList>
            <consortium name="Lawrence Berkeley National Laboratory"/>
            <person name="Hensen N."/>
            <person name="Bonometti L."/>
            <person name="Westerberg I."/>
            <person name="Brannstrom I.O."/>
            <person name="Guillou S."/>
            <person name="Cros-Aarteil S."/>
            <person name="Calhoun S."/>
            <person name="Haridas S."/>
            <person name="Kuo A."/>
            <person name="Mondo S."/>
            <person name="Pangilinan J."/>
            <person name="Riley R."/>
            <person name="Labutti K."/>
            <person name="Andreopoulos B."/>
            <person name="Lipzen A."/>
            <person name="Chen C."/>
            <person name="Yanf M."/>
            <person name="Daum C."/>
            <person name="Ng V."/>
            <person name="Clum A."/>
            <person name="Steindorff A."/>
            <person name="Ohm R."/>
            <person name="Martin F."/>
            <person name="Silar P."/>
            <person name="Natvig D."/>
            <person name="Lalanne C."/>
            <person name="Gautier V."/>
            <person name="Ament-Velasquez S.L."/>
            <person name="Kruys A."/>
            <person name="Hutchinson M.I."/>
            <person name="Powell A.J."/>
            <person name="Barry K."/>
            <person name="Miller A.N."/>
            <person name="Grigoriev I.V."/>
            <person name="Debuchy R."/>
            <person name="Gladieux P."/>
            <person name="Thoren M.H."/>
            <person name="Johannesson H."/>
        </authorList>
    </citation>
    <scope>NUCLEOTIDE SEQUENCE</scope>
    <source>
        <strain evidence="3">PSN4</strain>
    </source>
</reference>
<dbReference type="AlphaFoldDB" id="A0AAJ0BE13"/>
<dbReference type="PANTHER" id="PTHR24148:SF81">
    <property type="entry name" value="HETEROKARYON INCOMPATIBILITY DOMAIN-CONTAINING PROTEIN"/>
    <property type="match status" value="1"/>
</dbReference>
<dbReference type="InterPro" id="IPR010730">
    <property type="entry name" value="HET"/>
</dbReference>
<feature type="compositionally biased region" description="Basic and acidic residues" evidence="1">
    <location>
        <begin position="1"/>
        <end position="15"/>
    </location>
</feature>
<evidence type="ECO:0000313" key="3">
    <source>
        <dbReference type="EMBL" id="KAK1756560.1"/>
    </source>
</evidence>
<dbReference type="EMBL" id="MU839832">
    <property type="protein sequence ID" value="KAK1756560.1"/>
    <property type="molecule type" value="Genomic_DNA"/>
</dbReference>
<accession>A0AAJ0BE13</accession>
<keyword evidence="4" id="KW-1185">Reference proteome</keyword>
<organism evidence="3 4">
    <name type="scientific">Echria macrotheca</name>
    <dbReference type="NCBI Taxonomy" id="438768"/>
    <lineage>
        <taxon>Eukaryota</taxon>
        <taxon>Fungi</taxon>
        <taxon>Dikarya</taxon>
        <taxon>Ascomycota</taxon>
        <taxon>Pezizomycotina</taxon>
        <taxon>Sordariomycetes</taxon>
        <taxon>Sordariomycetidae</taxon>
        <taxon>Sordariales</taxon>
        <taxon>Schizotheciaceae</taxon>
        <taxon>Echria</taxon>
    </lineage>
</organism>
<dbReference type="Pfam" id="PF06985">
    <property type="entry name" value="HET"/>
    <property type="match status" value="1"/>
</dbReference>
<name>A0AAJ0BE13_9PEZI</name>
<feature type="domain" description="Heterokaryon incompatibility" evidence="2">
    <location>
        <begin position="125"/>
        <end position="271"/>
    </location>
</feature>
<dbReference type="Proteomes" id="UP001239445">
    <property type="component" value="Unassembled WGS sequence"/>
</dbReference>
<evidence type="ECO:0000313" key="4">
    <source>
        <dbReference type="Proteomes" id="UP001239445"/>
    </source>
</evidence>
<dbReference type="InterPro" id="IPR052895">
    <property type="entry name" value="HetReg/Transcr_Mod"/>
</dbReference>
<feature type="region of interest" description="Disordered" evidence="1">
    <location>
        <begin position="1"/>
        <end position="26"/>
    </location>
</feature>
<feature type="non-terminal residue" evidence="3">
    <location>
        <position position="434"/>
    </location>
</feature>
<evidence type="ECO:0000259" key="2">
    <source>
        <dbReference type="Pfam" id="PF06985"/>
    </source>
</evidence>
<dbReference type="PANTHER" id="PTHR24148">
    <property type="entry name" value="ANKYRIN REPEAT DOMAIN-CONTAINING PROTEIN 39 HOMOLOG-RELATED"/>
    <property type="match status" value="1"/>
</dbReference>
<comment type="caution">
    <text evidence="3">The sequence shown here is derived from an EMBL/GenBank/DDBJ whole genome shotgun (WGS) entry which is preliminary data.</text>
</comment>
<evidence type="ECO:0000256" key="1">
    <source>
        <dbReference type="SAM" id="MobiDB-lite"/>
    </source>
</evidence>
<gene>
    <name evidence="3" type="ORF">QBC47DRAFT_343472</name>
</gene>
<proteinExistence type="predicted"/>
<protein>
    <submittedName>
        <fullName evidence="3">Heterokaryon incompatibility protein-domain-containing protein</fullName>
    </submittedName>
</protein>
<sequence length="434" mass="48195">MSEKSHECSRRRGAEGSDGCSCGNASTQPWPSSVKYLSLTECTPSIAAALTHLASGPAKLHQGASDGQALPSSAFKTEPRFTNTLYGRLDARGAAIRLLRITPGGPTDPLHGSLEVANLDQPPAYDALSYTWADDQGDKSLKETIFLGQQYTPLPITSNCSAALRNLRRRETQVVLWVDSVCINQYADDERSHQVGLMGRIYSLARSVIIYLGEDSYRGKSTGEKVMDRIDYIWHGQLSLTGSYWGQDNLDTDFVDFFSRAYFSRLWIIQEIALAREAWVVCGSWRLNWTLFGSHNLKGLEVRNYIPSWIHHVLGGPRDRDLKQFAELLIATSGCQASDARDKVFGLLGLSREATELALVPDYSRSLREVYMGTAALLLQQGVADLVFTAAAASDRSLEKGIPGWVPLWNNPMTVSQQDLIQHLIPLLHWLYSR</sequence>